<reference evidence="1 2" key="1">
    <citation type="journal article" date="2021" name="Hortic Res">
        <title>High-quality reference genome and annotation aids understanding of berry development for evergreen blueberry (Vaccinium darrowii).</title>
        <authorList>
            <person name="Yu J."/>
            <person name="Hulse-Kemp A.M."/>
            <person name="Babiker E."/>
            <person name="Staton M."/>
        </authorList>
    </citation>
    <scope>NUCLEOTIDE SEQUENCE [LARGE SCALE GENOMIC DNA]</scope>
    <source>
        <strain evidence="2">cv. NJ 8807/NJ 8810</strain>
        <tissue evidence="1">Young leaf</tissue>
    </source>
</reference>
<evidence type="ECO:0000313" key="1">
    <source>
        <dbReference type="EMBL" id="KAH7848660.1"/>
    </source>
</evidence>
<evidence type="ECO:0000313" key="2">
    <source>
        <dbReference type="Proteomes" id="UP000828048"/>
    </source>
</evidence>
<dbReference type="EMBL" id="CM037157">
    <property type="protein sequence ID" value="KAH7848660.1"/>
    <property type="molecule type" value="Genomic_DNA"/>
</dbReference>
<gene>
    <name evidence="1" type="ORF">Vadar_005838</name>
</gene>
<comment type="caution">
    <text evidence="1">The sequence shown here is derived from an EMBL/GenBank/DDBJ whole genome shotgun (WGS) entry which is preliminary data.</text>
</comment>
<keyword evidence="2" id="KW-1185">Reference proteome</keyword>
<sequence length="450" mass="49389">MEVHELCTIDFIPRMRKTVQHLFQSQRVRIGRQNSRQSSPSLSLTHSDPHSPLFPQSNPATTAATAANPKFLSLPMTEPTQTQNPPQPLHDSTTSPSPTTATTSTNAPPPQNPSPISKIPFRPKKIPKLSPSDVTESSQPDPPPPSSPSSSTTENPKKPNPKPKPTTTSRKHKITPFQQPKPLAQKPILPAARSLSCDGEIEAALRHLRSSDPLLSPLISTHLPPTFDSSHHPPFLALSKSILYQQLAYKAGNSIYTRFVSLCGGETGVVPSTVLALTPQQLRQIGVSGRKASYLHDLARKYQNGILSDESIVDMDDKSLFTMLTMVNGIGSWSVHMFMIFSLHRPDVLPVNDLGIRKGVQMLYGLEELPRPSQMEQLCEKWRPYRSVAAWYMWRLVEAKGPPPVSSSGEAGTAGSTLQLQNQEGDPQQQQQFLDPINGILNIGACAWGQ</sequence>
<organism evidence="1 2">
    <name type="scientific">Vaccinium darrowii</name>
    <dbReference type="NCBI Taxonomy" id="229202"/>
    <lineage>
        <taxon>Eukaryota</taxon>
        <taxon>Viridiplantae</taxon>
        <taxon>Streptophyta</taxon>
        <taxon>Embryophyta</taxon>
        <taxon>Tracheophyta</taxon>
        <taxon>Spermatophyta</taxon>
        <taxon>Magnoliopsida</taxon>
        <taxon>eudicotyledons</taxon>
        <taxon>Gunneridae</taxon>
        <taxon>Pentapetalae</taxon>
        <taxon>asterids</taxon>
        <taxon>Ericales</taxon>
        <taxon>Ericaceae</taxon>
        <taxon>Vaccinioideae</taxon>
        <taxon>Vaccinieae</taxon>
        <taxon>Vaccinium</taxon>
    </lineage>
</organism>
<protein>
    <submittedName>
        <fullName evidence="1">Uncharacterized protein</fullName>
    </submittedName>
</protein>
<proteinExistence type="predicted"/>
<accession>A0ACB7Y5A7</accession>
<name>A0ACB7Y5A7_9ERIC</name>
<dbReference type="Proteomes" id="UP000828048">
    <property type="component" value="Chromosome 7"/>
</dbReference>